<dbReference type="EMBL" id="MCGT01000009">
    <property type="protein sequence ID" value="ORX56802.1"/>
    <property type="molecule type" value="Genomic_DNA"/>
</dbReference>
<dbReference type="Proteomes" id="UP000242146">
    <property type="component" value="Unassembled WGS sequence"/>
</dbReference>
<dbReference type="InterPro" id="IPR013744">
    <property type="entry name" value="SidJ"/>
</dbReference>
<evidence type="ECO:0000313" key="2">
    <source>
        <dbReference type="Proteomes" id="UP000242146"/>
    </source>
</evidence>
<dbReference type="Gene3D" id="3.40.50.1820">
    <property type="entry name" value="alpha/beta hydrolase"/>
    <property type="match status" value="1"/>
</dbReference>
<dbReference type="InterPro" id="IPR029058">
    <property type="entry name" value="AB_hydrolase_fold"/>
</dbReference>
<evidence type="ECO:0000313" key="1">
    <source>
        <dbReference type="EMBL" id="ORX56802.1"/>
    </source>
</evidence>
<reference evidence="1 2" key="1">
    <citation type="submission" date="2016-07" db="EMBL/GenBank/DDBJ databases">
        <title>Pervasive Adenine N6-methylation of Active Genes in Fungi.</title>
        <authorList>
            <consortium name="DOE Joint Genome Institute"/>
            <person name="Mondo S.J."/>
            <person name="Dannebaum R.O."/>
            <person name="Kuo R.C."/>
            <person name="Labutti K."/>
            <person name="Haridas S."/>
            <person name="Kuo A."/>
            <person name="Salamov A."/>
            <person name="Ahrendt S.R."/>
            <person name="Lipzen A."/>
            <person name="Sullivan W."/>
            <person name="Andreopoulos W.B."/>
            <person name="Clum A."/>
            <person name="Lindquist E."/>
            <person name="Daum C."/>
            <person name="Ramamoorthy G.K."/>
            <person name="Gryganskyi A."/>
            <person name="Culley D."/>
            <person name="Magnuson J.K."/>
            <person name="James T.Y."/>
            <person name="O'Malley M.A."/>
            <person name="Stajich J.E."/>
            <person name="Spatafora J.W."/>
            <person name="Visel A."/>
            <person name="Grigoriev I.V."/>
        </authorList>
    </citation>
    <scope>NUCLEOTIDE SEQUENCE [LARGE SCALE GENOMIC DNA]</scope>
    <source>
        <strain evidence="1 2">NRRL 3301</strain>
    </source>
</reference>
<dbReference type="OrthoDB" id="10034502at2759"/>
<dbReference type="PANTHER" id="PTHR31591">
    <property type="entry name" value="UPF0613 PROTEIN PB24D3.06C"/>
    <property type="match status" value="1"/>
</dbReference>
<organism evidence="1 2">
    <name type="scientific">Hesseltinella vesiculosa</name>
    <dbReference type="NCBI Taxonomy" id="101127"/>
    <lineage>
        <taxon>Eukaryota</taxon>
        <taxon>Fungi</taxon>
        <taxon>Fungi incertae sedis</taxon>
        <taxon>Mucoromycota</taxon>
        <taxon>Mucoromycotina</taxon>
        <taxon>Mucoromycetes</taxon>
        <taxon>Mucorales</taxon>
        <taxon>Cunninghamellaceae</taxon>
        <taxon>Hesseltinella</taxon>
    </lineage>
</organism>
<accession>A0A1X2GLR1</accession>
<sequence length="215" mass="24107">MTSSYSGYGSVTLEDDSQEIDTLLDHLVTQRQKKKFVILGHSTGSQDCYWHNKNGKHREKVVAYILQAPVSDREFGEAAIPKFADQVALAKKMVDEHREQEWMSRSISDVPITATRYVALGDRLGQDDVFSGDLTEDELDRLYDGLTQPMMLVHGSEDEFYKSPVDQMELLERLQRACPAIQKIAVVSGGDHSLTDPTAAEAFVDLVISFLEPLL</sequence>
<proteinExistence type="predicted"/>
<dbReference type="AlphaFoldDB" id="A0A1X2GLR1"/>
<dbReference type="SUPFAM" id="SSF53474">
    <property type="entry name" value="alpha/beta-Hydrolases"/>
    <property type="match status" value="1"/>
</dbReference>
<comment type="caution">
    <text evidence="1">The sequence shown here is derived from an EMBL/GenBank/DDBJ whole genome shotgun (WGS) entry which is preliminary data.</text>
</comment>
<dbReference type="PANTHER" id="PTHR31591:SF1">
    <property type="entry name" value="UPF0613 PROTEIN PB24D3.06C"/>
    <property type="match status" value="1"/>
</dbReference>
<keyword evidence="2" id="KW-1185">Reference proteome</keyword>
<name>A0A1X2GLR1_9FUNG</name>
<dbReference type="Pfam" id="PF08538">
    <property type="entry name" value="DUF1749"/>
    <property type="match status" value="1"/>
</dbReference>
<protein>
    <submittedName>
        <fullName evidence="1">DUF1749-domain-containing protein</fullName>
    </submittedName>
</protein>
<gene>
    <name evidence="1" type="ORF">DM01DRAFT_1334362</name>
</gene>